<dbReference type="PANTHER" id="PTHR15593">
    <property type="entry name" value="PHOSPHATIDYLINOSITOL 3-KINASE REGULATORY SUBUNIT"/>
    <property type="match status" value="1"/>
</dbReference>
<proteinExistence type="predicted"/>
<feature type="region of interest" description="Disordered" evidence="1">
    <location>
        <begin position="275"/>
        <end position="307"/>
    </location>
</feature>
<dbReference type="GO" id="GO:0046935">
    <property type="term" value="F:1-phosphatidylinositol-3-kinase regulator activity"/>
    <property type="evidence" value="ECO:0007669"/>
    <property type="project" value="InterPro"/>
</dbReference>
<accession>A0A7N8XYR2</accession>
<evidence type="ECO:0000313" key="2">
    <source>
        <dbReference type="Ensembl" id="ENSMAMP00000057685.1"/>
    </source>
</evidence>
<keyword evidence="3" id="KW-1185">Reference proteome</keyword>
<dbReference type="GO" id="GO:0005944">
    <property type="term" value="C:phosphatidylinositol 3-kinase complex, class IB"/>
    <property type="evidence" value="ECO:0007669"/>
    <property type="project" value="InterPro"/>
</dbReference>
<dbReference type="Proteomes" id="UP000261640">
    <property type="component" value="Unplaced"/>
</dbReference>
<dbReference type="GeneTree" id="ENSGT00530000063753"/>
<dbReference type="InterPro" id="IPR019522">
    <property type="entry name" value="PIK3R5/6"/>
</dbReference>
<protein>
    <submittedName>
        <fullName evidence="2">Phosphoinositide-3-kinase, regulatory subunit 6b</fullName>
    </submittedName>
</protein>
<evidence type="ECO:0000313" key="3">
    <source>
        <dbReference type="Proteomes" id="UP000261640"/>
    </source>
</evidence>
<evidence type="ECO:0000256" key="1">
    <source>
        <dbReference type="SAM" id="MobiDB-lite"/>
    </source>
</evidence>
<dbReference type="PANTHER" id="PTHR15593:SF1">
    <property type="entry name" value="PHOSPHOINOSITIDE 3-KINASE REGULATORY SUBUNIT 6"/>
    <property type="match status" value="1"/>
</dbReference>
<name>A0A7N8XYR2_9TELE</name>
<reference evidence="2" key="2">
    <citation type="submission" date="2025-09" db="UniProtKB">
        <authorList>
            <consortium name="Ensembl"/>
        </authorList>
    </citation>
    <scope>IDENTIFICATION</scope>
</reference>
<dbReference type="AlphaFoldDB" id="A0A7N8XYR2"/>
<organism evidence="2 3">
    <name type="scientific">Mastacembelus armatus</name>
    <name type="common">zig-zag eel</name>
    <dbReference type="NCBI Taxonomy" id="205130"/>
    <lineage>
        <taxon>Eukaryota</taxon>
        <taxon>Metazoa</taxon>
        <taxon>Chordata</taxon>
        <taxon>Craniata</taxon>
        <taxon>Vertebrata</taxon>
        <taxon>Euteleostomi</taxon>
        <taxon>Actinopterygii</taxon>
        <taxon>Neopterygii</taxon>
        <taxon>Teleostei</taxon>
        <taxon>Neoteleostei</taxon>
        <taxon>Acanthomorphata</taxon>
        <taxon>Anabantaria</taxon>
        <taxon>Synbranchiformes</taxon>
        <taxon>Mastacembelidae</taxon>
        <taxon>Mastacembelus</taxon>
    </lineage>
</organism>
<feature type="compositionally biased region" description="Basic and acidic residues" evidence="1">
    <location>
        <begin position="289"/>
        <end position="299"/>
    </location>
</feature>
<reference evidence="2" key="1">
    <citation type="submission" date="2025-08" db="UniProtKB">
        <authorList>
            <consortium name="Ensembl"/>
        </authorList>
    </citation>
    <scope>IDENTIFICATION</scope>
</reference>
<dbReference type="Pfam" id="PF10486">
    <property type="entry name" value="PI3K_1B_p101"/>
    <property type="match status" value="3"/>
</dbReference>
<dbReference type="Ensembl" id="ENSMAMT00000049199.1">
    <property type="protein sequence ID" value="ENSMAMP00000057685.1"/>
    <property type="gene ID" value="ENSMAMG00000008538.2"/>
</dbReference>
<sequence length="571" mass="64510">MDPSSGVSLIGELTNKTQPYKHIIPMLHTLCYVVVQVRHTCVTHVENLNNVNACLMKLLILPVPYSTVALSMLGRIKMEMTTPGFLYQRRIIAEQNLKNKHFTSQEKVFVLADPAVFSAPLEAALKTHLEASSSLRDTPTVEKNLLLRVLRTGLGAECHGPRLAQALEALDDQTVEEYFQRVVADMKQSVKQGEAGSACLEHFDRVAVLSLPGITTVDHSSLDSTVMPFPQISFLLWEEEEDLCESLFSVCLDATSRRNLLADLTLRQSCSVDEEENKRDSVLSQDSGIDVKDSDHPDPPPKNPAPVITRRNAFRSMRSADRLSLMQDKMFLGHYPVLHERRKRLTARVLVMGDDRVLGRLSRAYHSIRETEAKLLIVTKKLNLQFYYVPVTDLDIWTPFRLSLAFLLGRVDPWYNGNVNSLGATISKLPVMVTSDRNEQSLFLLDNLCYYLRYGTQPVNLPLYSVKVQLFDSVNPGHNKVRCYLLLPKVHLIMSMLLFSEKISIRTVEHRTLSVCLDQDPRRTYTDIQRIEICPCSDPGCSINNQSERPLSRYLDKVLSLPINTFTGAAP</sequence>
<dbReference type="GO" id="GO:0007186">
    <property type="term" value="P:G protein-coupled receptor signaling pathway"/>
    <property type="evidence" value="ECO:0007669"/>
    <property type="project" value="TreeGrafter"/>
</dbReference>